<name>A0ABN4QNE1_9HYPH</name>
<keyword evidence="3" id="KW-1185">Reference proteome</keyword>
<dbReference type="RefSeq" id="WP_064924632.1">
    <property type="nucleotide sequence ID" value="NZ_CP013569.1"/>
</dbReference>
<keyword evidence="1" id="KW-0812">Transmembrane</keyword>
<dbReference type="Proteomes" id="UP000078551">
    <property type="component" value="Plasmid pRphaN771a"/>
</dbReference>
<evidence type="ECO:0000313" key="3">
    <source>
        <dbReference type="Proteomes" id="UP000078551"/>
    </source>
</evidence>
<evidence type="ECO:0000256" key="1">
    <source>
        <dbReference type="SAM" id="Phobius"/>
    </source>
</evidence>
<reference evidence="2 3" key="1">
    <citation type="submission" date="2015-11" db="EMBL/GenBank/DDBJ databases">
        <title>The limits of bacterial species coexistence and the symbiotic plasmid transference in sympatric Rhizobium populations.</title>
        <authorList>
            <person name="Perez-Carrascal O.M."/>
            <person name="VanInsberghe D."/>
            <person name="Juarez S."/>
            <person name="Polz M.F."/>
            <person name="Vinuesa P."/>
            <person name="Gonzalez V."/>
        </authorList>
    </citation>
    <scope>NUCLEOTIDE SEQUENCE [LARGE SCALE GENOMIC DNA]</scope>
    <source>
        <strain evidence="2 3">N771</strain>
        <plasmid evidence="2 3">pRphaN771a</plasmid>
    </source>
</reference>
<gene>
    <name evidence="2" type="ORF">AMC81_PA00062</name>
</gene>
<protein>
    <submittedName>
        <fullName evidence="2">Uncharacterized protein</fullName>
    </submittedName>
</protein>
<dbReference type="EMBL" id="CP013569">
    <property type="protein sequence ID" value="ANL87085.1"/>
    <property type="molecule type" value="Genomic_DNA"/>
</dbReference>
<proteinExistence type="predicted"/>
<sequence length="239" mass="26936">MRKIQPKRKPMHPRVREIWERTEHYHEPLKAAGAVGSLLIALLSFVVSAWSISQAREGIALAQKGIQLTQATIDAEDEKTLVDRTPFLTFTIENYAIGLSNDGYGPADIYRVDVKAGEEFFHFTRENSDDEIAIVHNIWAASVRKDVPESIPLADVPPYLRSAVRVLKKDDEFKFLSFAPKDKAEYDDEKFRRYVRSLSLRACATDLLGKTKIAAISGSYQWPDCPTPTALISISRGVR</sequence>
<keyword evidence="1" id="KW-0472">Membrane</keyword>
<keyword evidence="1" id="KW-1133">Transmembrane helix</keyword>
<organism evidence="2 3">
    <name type="scientific">Rhizobium phaseoli</name>
    <dbReference type="NCBI Taxonomy" id="396"/>
    <lineage>
        <taxon>Bacteria</taxon>
        <taxon>Pseudomonadati</taxon>
        <taxon>Pseudomonadota</taxon>
        <taxon>Alphaproteobacteria</taxon>
        <taxon>Hyphomicrobiales</taxon>
        <taxon>Rhizobiaceae</taxon>
        <taxon>Rhizobium/Agrobacterium group</taxon>
        <taxon>Rhizobium</taxon>
    </lineage>
</organism>
<keyword evidence="2" id="KW-0614">Plasmid</keyword>
<geneLocation type="plasmid" evidence="2 3">
    <name>pRphaN771a</name>
</geneLocation>
<accession>A0ABN4QNE1</accession>
<feature type="transmembrane region" description="Helical" evidence="1">
    <location>
        <begin position="31"/>
        <end position="52"/>
    </location>
</feature>
<evidence type="ECO:0000313" key="2">
    <source>
        <dbReference type="EMBL" id="ANL87085.1"/>
    </source>
</evidence>